<evidence type="ECO:0000313" key="15">
    <source>
        <dbReference type="EMBL" id="CAD8928619.1"/>
    </source>
</evidence>
<keyword evidence="6 14" id="KW-0812">Transmembrane</keyword>
<evidence type="ECO:0000256" key="9">
    <source>
        <dbReference type="ARBA" id="ARBA00023136"/>
    </source>
</evidence>
<evidence type="ECO:0000256" key="1">
    <source>
        <dbReference type="ARBA" id="ARBA00004141"/>
    </source>
</evidence>
<evidence type="ECO:0000256" key="13">
    <source>
        <dbReference type="SAM" id="MobiDB-lite"/>
    </source>
</evidence>
<evidence type="ECO:0000256" key="2">
    <source>
        <dbReference type="ARBA" id="ARBA00006675"/>
    </source>
</evidence>
<dbReference type="EMBL" id="HBFV01001382">
    <property type="protein sequence ID" value="CAD8928619.1"/>
    <property type="molecule type" value="Transcribed_RNA"/>
</dbReference>
<comment type="similarity">
    <text evidence="2">Belongs to the GPC1 family.</text>
</comment>
<keyword evidence="11" id="KW-1208">Phospholipid metabolism</keyword>
<keyword evidence="8" id="KW-0443">Lipid metabolism</keyword>
<evidence type="ECO:0000256" key="11">
    <source>
        <dbReference type="ARBA" id="ARBA00023264"/>
    </source>
</evidence>
<name>A0A7S1CU58_9CHLO</name>
<feature type="transmembrane region" description="Helical" evidence="14">
    <location>
        <begin position="290"/>
        <end position="309"/>
    </location>
</feature>
<sequence>MKAVEGTREKGGCDPLQRRKSKRTSQDTDTKRQHSQGIPALRPHTMTTGNIVFAVLIFLAAAYPFILPYVYLIFSCVALPIRVYDFAFTQSGKNVFFLLDFCYWVNTACIVFLILPPAYRDPHIEASLYALADGPVSFALLAWQCAWVMSSQEHTISVLIHLLPGLAMYAHHHLPRLSSWSQIAYCAPLLKSPATALQFTACVSLEAPEAAQVTMTKHWISTTCIWLFAVPLVFYMVWQVSYWFFVQVVYRRYIKTNNLDTSFKCLARRAVRSNSVLADICLQGSTNRQICMFGFMQLIFTMMTLVFFVPTYYSWHAALLLQVFKFFLPMYYGARHFCNRLIQAAISEGIRVRRVEARQRRKMGLEHHEGFSESLFSGGSETTDEVCQPVKGD</sequence>
<proteinExistence type="inferred from homology"/>
<evidence type="ECO:0000256" key="3">
    <source>
        <dbReference type="ARBA" id="ARBA00019082"/>
    </source>
</evidence>
<accession>A0A7S1CU58</accession>
<dbReference type="Pfam" id="PF10998">
    <property type="entry name" value="DUF2838"/>
    <property type="match status" value="1"/>
</dbReference>
<evidence type="ECO:0000256" key="6">
    <source>
        <dbReference type="ARBA" id="ARBA00022692"/>
    </source>
</evidence>
<keyword evidence="12" id="KW-0012">Acyltransferase</keyword>
<protein>
    <recommendedName>
        <fullName evidence="3">Glycerophosphocholine acyltransferase 1</fullName>
    </recommendedName>
</protein>
<keyword evidence="4" id="KW-0444">Lipid biosynthesis</keyword>
<evidence type="ECO:0000256" key="4">
    <source>
        <dbReference type="ARBA" id="ARBA00022516"/>
    </source>
</evidence>
<dbReference type="AlphaFoldDB" id="A0A7S1CU58"/>
<dbReference type="GO" id="GO:0006656">
    <property type="term" value="P:phosphatidylcholine biosynthetic process"/>
    <property type="evidence" value="ECO:0007669"/>
    <property type="project" value="TreeGrafter"/>
</dbReference>
<evidence type="ECO:0000256" key="10">
    <source>
        <dbReference type="ARBA" id="ARBA00023209"/>
    </source>
</evidence>
<dbReference type="GO" id="GO:0016746">
    <property type="term" value="F:acyltransferase activity"/>
    <property type="evidence" value="ECO:0007669"/>
    <property type="project" value="UniProtKB-KW"/>
</dbReference>
<dbReference type="PANTHER" id="PTHR31201:SF1">
    <property type="entry name" value="GLYCEROPHOSPHOCHOLINE ACYLTRANSFERASE 1"/>
    <property type="match status" value="1"/>
</dbReference>
<feature type="transmembrane region" description="Helical" evidence="14">
    <location>
        <begin position="95"/>
        <end position="115"/>
    </location>
</feature>
<organism evidence="15">
    <name type="scientific">Picochlorum oklahomense</name>
    <dbReference type="NCBI Taxonomy" id="249345"/>
    <lineage>
        <taxon>Eukaryota</taxon>
        <taxon>Viridiplantae</taxon>
        <taxon>Chlorophyta</taxon>
        <taxon>core chlorophytes</taxon>
        <taxon>Trebouxiophyceae</taxon>
        <taxon>Trebouxiophyceae incertae sedis</taxon>
        <taxon>Picochlorum</taxon>
    </lineage>
</organism>
<keyword evidence="10" id="KW-0594">Phospholipid biosynthesis</keyword>
<keyword evidence="7 14" id="KW-1133">Transmembrane helix</keyword>
<keyword evidence="9 14" id="KW-0472">Membrane</keyword>
<dbReference type="InterPro" id="IPR021261">
    <property type="entry name" value="GPCAT"/>
</dbReference>
<feature type="transmembrane region" description="Helical" evidence="14">
    <location>
        <begin position="51"/>
        <end position="74"/>
    </location>
</feature>
<feature type="compositionally biased region" description="Basic and acidic residues" evidence="13">
    <location>
        <begin position="1"/>
        <end position="12"/>
    </location>
</feature>
<feature type="region of interest" description="Disordered" evidence="13">
    <location>
        <begin position="1"/>
        <end position="42"/>
    </location>
</feature>
<evidence type="ECO:0000256" key="7">
    <source>
        <dbReference type="ARBA" id="ARBA00022989"/>
    </source>
</evidence>
<evidence type="ECO:0000256" key="8">
    <source>
        <dbReference type="ARBA" id="ARBA00023098"/>
    </source>
</evidence>
<feature type="transmembrane region" description="Helical" evidence="14">
    <location>
        <begin position="127"/>
        <end position="149"/>
    </location>
</feature>
<evidence type="ECO:0000256" key="5">
    <source>
        <dbReference type="ARBA" id="ARBA00022679"/>
    </source>
</evidence>
<dbReference type="GO" id="GO:0016020">
    <property type="term" value="C:membrane"/>
    <property type="evidence" value="ECO:0007669"/>
    <property type="project" value="UniProtKB-SubCell"/>
</dbReference>
<dbReference type="PANTHER" id="PTHR31201">
    <property type="entry name" value="OS01G0585100 PROTEIN"/>
    <property type="match status" value="1"/>
</dbReference>
<feature type="transmembrane region" description="Helical" evidence="14">
    <location>
        <begin position="225"/>
        <end position="245"/>
    </location>
</feature>
<keyword evidence="5" id="KW-0808">Transferase</keyword>
<gene>
    <name evidence="15" type="ORF">POKL1161_LOCUS972</name>
</gene>
<comment type="subcellular location">
    <subcellularLocation>
        <location evidence="1">Membrane</location>
        <topology evidence="1">Multi-pass membrane protein</topology>
    </subcellularLocation>
</comment>
<evidence type="ECO:0000256" key="12">
    <source>
        <dbReference type="ARBA" id="ARBA00023315"/>
    </source>
</evidence>
<reference evidence="15" key="1">
    <citation type="submission" date="2021-01" db="EMBL/GenBank/DDBJ databases">
        <authorList>
            <person name="Corre E."/>
            <person name="Pelletier E."/>
            <person name="Niang G."/>
            <person name="Scheremetjew M."/>
            <person name="Finn R."/>
            <person name="Kale V."/>
            <person name="Holt S."/>
            <person name="Cochrane G."/>
            <person name="Meng A."/>
            <person name="Brown T."/>
            <person name="Cohen L."/>
        </authorList>
    </citation>
    <scope>NUCLEOTIDE SEQUENCE</scope>
    <source>
        <strain evidence="15">CCMP2329</strain>
    </source>
</reference>
<evidence type="ECO:0000256" key="14">
    <source>
        <dbReference type="SAM" id="Phobius"/>
    </source>
</evidence>